<accession>A0ABR2SSB5</accession>
<name>A0ABR2SSB5_9ROSI</name>
<dbReference type="InterPro" id="IPR006447">
    <property type="entry name" value="Myb_dom_plants"/>
</dbReference>
<evidence type="ECO:0000256" key="1">
    <source>
        <dbReference type="ARBA" id="ARBA00004123"/>
    </source>
</evidence>
<dbReference type="InterPro" id="IPR046955">
    <property type="entry name" value="PHR1-like"/>
</dbReference>
<keyword evidence="3" id="KW-0804">Transcription</keyword>
<dbReference type="Proteomes" id="UP001396334">
    <property type="component" value="Unassembled WGS sequence"/>
</dbReference>
<keyword evidence="2" id="KW-0805">Transcription regulation</keyword>
<dbReference type="InterPro" id="IPR009057">
    <property type="entry name" value="Homeodomain-like_sf"/>
</dbReference>
<evidence type="ECO:0000256" key="4">
    <source>
        <dbReference type="ARBA" id="ARBA00023242"/>
    </source>
</evidence>
<keyword evidence="8" id="KW-1185">Reference proteome</keyword>
<evidence type="ECO:0000313" key="7">
    <source>
        <dbReference type="EMBL" id="KAK9027935.1"/>
    </source>
</evidence>
<sequence length="309" mass="34741">MGSCGRSGAVRQYIRSKVPRLRWTPQLHHCFLHAIERLGGQQKATPKLVLQLMGVKGLAISHVKSHLQMYRSMRSDLHRQEMTDRRSSTHQTRQCFEKHDGCVDEANDHTGFHSASNPIEEETDSHYSSPLSSKRHRPRMETTRSSTSDQCLECSHGICEAMPIPYTFDEYLNIMGIEEGDGSDQQQGQSTTFDLCNLNYFRYSVEEPNYHKVGKAEVEQHAEEQDSKHVGRNVKRSCIRDDDEEGGGLGCELSLSLSLQHQPWSQTSNASCTSEMSSSKGFSSSCSNYKDCSTPRSLNLDLSISLCGN</sequence>
<keyword evidence="4" id="KW-0539">Nucleus</keyword>
<organism evidence="7 8">
    <name type="scientific">Hibiscus sabdariffa</name>
    <name type="common">roselle</name>
    <dbReference type="NCBI Taxonomy" id="183260"/>
    <lineage>
        <taxon>Eukaryota</taxon>
        <taxon>Viridiplantae</taxon>
        <taxon>Streptophyta</taxon>
        <taxon>Embryophyta</taxon>
        <taxon>Tracheophyta</taxon>
        <taxon>Spermatophyta</taxon>
        <taxon>Magnoliopsida</taxon>
        <taxon>eudicotyledons</taxon>
        <taxon>Gunneridae</taxon>
        <taxon>Pentapetalae</taxon>
        <taxon>rosids</taxon>
        <taxon>malvids</taxon>
        <taxon>Malvales</taxon>
        <taxon>Malvaceae</taxon>
        <taxon>Malvoideae</taxon>
        <taxon>Hibiscus</taxon>
    </lineage>
</organism>
<proteinExistence type="predicted"/>
<dbReference type="PANTHER" id="PTHR31314">
    <property type="entry name" value="MYB FAMILY TRANSCRIPTION FACTOR PHL7-LIKE"/>
    <property type="match status" value="1"/>
</dbReference>
<dbReference type="NCBIfam" id="TIGR01557">
    <property type="entry name" value="myb_SHAQKYF"/>
    <property type="match status" value="1"/>
</dbReference>
<evidence type="ECO:0000256" key="2">
    <source>
        <dbReference type="ARBA" id="ARBA00023015"/>
    </source>
</evidence>
<protein>
    <recommendedName>
        <fullName evidence="6">HTH myb-type domain-containing protein</fullName>
    </recommendedName>
</protein>
<evidence type="ECO:0000259" key="6">
    <source>
        <dbReference type="PROSITE" id="PS51294"/>
    </source>
</evidence>
<dbReference type="Pfam" id="PF00249">
    <property type="entry name" value="Myb_DNA-binding"/>
    <property type="match status" value="1"/>
</dbReference>
<gene>
    <name evidence="7" type="ORF">V6N11_067756</name>
</gene>
<dbReference type="SUPFAM" id="SSF46689">
    <property type="entry name" value="Homeodomain-like"/>
    <property type="match status" value="1"/>
</dbReference>
<evidence type="ECO:0000256" key="3">
    <source>
        <dbReference type="ARBA" id="ARBA00023163"/>
    </source>
</evidence>
<feature type="domain" description="HTH myb-type" evidence="6">
    <location>
        <begin position="15"/>
        <end position="75"/>
    </location>
</feature>
<reference evidence="7 8" key="1">
    <citation type="journal article" date="2024" name="G3 (Bethesda)">
        <title>Genome assembly of Hibiscus sabdariffa L. provides insights into metabolisms of medicinal natural products.</title>
        <authorList>
            <person name="Kim T."/>
        </authorList>
    </citation>
    <scope>NUCLEOTIDE SEQUENCE [LARGE SCALE GENOMIC DNA]</scope>
    <source>
        <strain evidence="7">TK-2024</strain>
        <tissue evidence="7">Old leaves</tissue>
    </source>
</reference>
<dbReference type="EMBL" id="JBBPBN010000012">
    <property type="protein sequence ID" value="KAK9027935.1"/>
    <property type="molecule type" value="Genomic_DNA"/>
</dbReference>
<comment type="subcellular location">
    <subcellularLocation>
        <location evidence="1">Nucleus</location>
    </subcellularLocation>
</comment>
<feature type="region of interest" description="Disordered" evidence="5">
    <location>
        <begin position="108"/>
        <end position="147"/>
    </location>
</feature>
<dbReference type="InterPro" id="IPR001005">
    <property type="entry name" value="SANT/Myb"/>
</dbReference>
<dbReference type="InterPro" id="IPR017930">
    <property type="entry name" value="Myb_dom"/>
</dbReference>
<dbReference type="PROSITE" id="PS51294">
    <property type="entry name" value="HTH_MYB"/>
    <property type="match status" value="1"/>
</dbReference>
<dbReference type="Gene3D" id="1.10.10.60">
    <property type="entry name" value="Homeodomain-like"/>
    <property type="match status" value="1"/>
</dbReference>
<evidence type="ECO:0000313" key="8">
    <source>
        <dbReference type="Proteomes" id="UP001396334"/>
    </source>
</evidence>
<comment type="caution">
    <text evidence="7">The sequence shown here is derived from an EMBL/GenBank/DDBJ whole genome shotgun (WGS) entry which is preliminary data.</text>
</comment>
<evidence type="ECO:0000256" key="5">
    <source>
        <dbReference type="SAM" id="MobiDB-lite"/>
    </source>
</evidence>
<dbReference type="PANTHER" id="PTHR31314:SF188">
    <property type="entry name" value="TRANSCRIPTION FACTOR KAN2 ISOFORM X1-RELATED"/>
    <property type="match status" value="1"/>
</dbReference>